<organism evidence="2 3">
    <name type="scientific">Bursaphelenchus okinawaensis</name>
    <dbReference type="NCBI Taxonomy" id="465554"/>
    <lineage>
        <taxon>Eukaryota</taxon>
        <taxon>Metazoa</taxon>
        <taxon>Ecdysozoa</taxon>
        <taxon>Nematoda</taxon>
        <taxon>Chromadorea</taxon>
        <taxon>Rhabditida</taxon>
        <taxon>Tylenchina</taxon>
        <taxon>Tylenchomorpha</taxon>
        <taxon>Aphelenchoidea</taxon>
        <taxon>Aphelenchoididae</taxon>
        <taxon>Bursaphelenchus</taxon>
    </lineage>
</organism>
<evidence type="ECO:0008006" key="4">
    <source>
        <dbReference type="Google" id="ProtNLM"/>
    </source>
</evidence>
<dbReference type="OrthoDB" id="5809669at2759"/>
<proteinExistence type="predicted"/>
<protein>
    <recommendedName>
        <fullName evidence="4">SH2 domain-containing protein</fullName>
    </recommendedName>
</protein>
<reference evidence="2" key="1">
    <citation type="submission" date="2020-09" db="EMBL/GenBank/DDBJ databases">
        <authorList>
            <person name="Kikuchi T."/>
        </authorList>
    </citation>
    <scope>NUCLEOTIDE SEQUENCE</scope>
    <source>
        <strain evidence="2">SH1</strain>
    </source>
</reference>
<feature type="compositionally biased region" description="Basic residues" evidence="1">
    <location>
        <begin position="12"/>
        <end position="26"/>
    </location>
</feature>
<name>A0A811LPB7_9BILA</name>
<evidence type="ECO:0000313" key="2">
    <source>
        <dbReference type="EMBL" id="CAD5228702.1"/>
    </source>
</evidence>
<keyword evidence="3" id="KW-1185">Reference proteome</keyword>
<comment type="caution">
    <text evidence="2">The sequence shown here is derived from an EMBL/GenBank/DDBJ whole genome shotgun (WGS) entry which is preliminary data.</text>
</comment>
<accession>A0A811LPB7</accession>
<feature type="region of interest" description="Disordered" evidence="1">
    <location>
        <begin position="71"/>
        <end position="91"/>
    </location>
</feature>
<dbReference type="Proteomes" id="UP000783686">
    <property type="component" value="Unassembled WGS sequence"/>
</dbReference>
<dbReference type="AlphaFoldDB" id="A0A811LPB7"/>
<evidence type="ECO:0000256" key="1">
    <source>
        <dbReference type="SAM" id="MobiDB-lite"/>
    </source>
</evidence>
<gene>
    <name evidence="2" type="ORF">BOKJ2_LOCUS12810</name>
</gene>
<dbReference type="EMBL" id="CAJFDH010000006">
    <property type="protein sequence ID" value="CAD5228702.1"/>
    <property type="molecule type" value="Genomic_DNA"/>
</dbReference>
<dbReference type="PANTHER" id="PTHR31128">
    <property type="entry name" value="PROTEIN CBR-CLEC-135-RELATED"/>
    <property type="match status" value="1"/>
</dbReference>
<sequence length="221" mass="25562">MGDFAAESSSRSRSKTRNKTARRRKTSLTPPSYSVEENKRGDLINPVLKVKWPERPAKGRHSMQYYLRRKRAKEQGQEMERKVTSSSCSDKAGASGIPVARKLKSRFVGIKPVSELISYLKPTESVLYYQQPNEYFTIADIPLSYPLMFAYMSCEGKIYSYRVRETKGRDGTKMWQVYVKDKNLPDQPVFRSLDAMLTYYHTFAIMFKENGRVESFPIPSH</sequence>
<feature type="region of interest" description="Disordered" evidence="1">
    <location>
        <begin position="1"/>
        <end position="40"/>
    </location>
</feature>
<dbReference type="EMBL" id="CAJFCW020000006">
    <property type="protein sequence ID" value="CAG9124884.1"/>
    <property type="molecule type" value="Genomic_DNA"/>
</dbReference>
<feature type="compositionally biased region" description="Basic and acidic residues" evidence="1">
    <location>
        <begin position="73"/>
        <end position="83"/>
    </location>
</feature>
<evidence type="ECO:0000313" key="3">
    <source>
        <dbReference type="Proteomes" id="UP000614601"/>
    </source>
</evidence>
<dbReference type="Proteomes" id="UP000614601">
    <property type="component" value="Unassembled WGS sequence"/>
</dbReference>